<evidence type="ECO:0000256" key="8">
    <source>
        <dbReference type="ARBA" id="ARBA00022989"/>
    </source>
</evidence>
<dbReference type="EMBL" id="JAJEWP010000001">
    <property type="protein sequence ID" value="MCC2615910.1"/>
    <property type="molecule type" value="Genomic_DNA"/>
</dbReference>
<evidence type="ECO:0000256" key="2">
    <source>
        <dbReference type="ARBA" id="ARBA00006920"/>
    </source>
</evidence>
<keyword evidence="7" id="KW-0630">Potassium</keyword>
<keyword evidence="10 13" id="KW-0472">Membrane</keyword>
<evidence type="ECO:0000256" key="4">
    <source>
        <dbReference type="ARBA" id="ARBA00022538"/>
    </source>
</evidence>
<keyword evidence="11" id="KW-0407">Ion channel</keyword>
<dbReference type="Proteomes" id="UP001520878">
    <property type="component" value="Unassembled WGS sequence"/>
</dbReference>
<evidence type="ECO:0000256" key="10">
    <source>
        <dbReference type="ARBA" id="ARBA00023136"/>
    </source>
</evidence>
<feature type="transmembrane region" description="Helical" evidence="13">
    <location>
        <begin position="183"/>
        <end position="201"/>
    </location>
</feature>
<evidence type="ECO:0000256" key="5">
    <source>
        <dbReference type="ARBA" id="ARBA00022692"/>
    </source>
</evidence>
<organism evidence="14 15">
    <name type="scientific">Fluctibacter halophilus</name>
    <dbReference type="NCBI Taxonomy" id="226011"/>
    <lineage>
        <taxon>Bacteria</taxon>
        <taxon>Pseudomonadati</taxon>
        <taxon>Pseudomonadota</taxon>
        <taxon>Gammaproteobacteria</taxon>
        <taxon>Alteromonadales</taxon>
        <taxon>Alteromonadaceae</taxon>
        <taxon>Fluctibacter</taxon>
    </lineage>
</organism>
<feature type="transmembrane region" description="Helical" evidence="13">
    <location>
        <begin position="26"/>
        <end position="47"/>
    </location>
</feature>
<dbReference type="Pfam" id="PF06736">
    <property type="entry name" value="TMEM175"/>
    <property type="match status" value="1"/>
</dbReference>
<feature type="transmembrane region" description="Helical" evidence="13">
    <location>
        <begin position="207"/>
        <end position="225"/>
    </location>
</feature>
<keyword evidence="3" id="KW-0813">Transport</keyword>
<keyword evidence="4" id="KW-0633">Potassium transport</keyword>
<evidence type="ECO:0000256" key="13">
    <source>
        <dbReference type="SAM" id="Phobius"/>
    </source>
</evidence>
<dbReference type="InterPro" id="IPR010617">
    <property type="entry name" value="TMEM175-like"/>
</dbReference>
<comment type="subcellular location">
    <subcellularLocation>
        <location evidence="1">Membrane</location>
        <topology evidence="1">Multi-pass membrane protein</topology>
    </subcellularLocation>
</comment>
<evidence type="ECO:0000256" key="7">
    <source>
        <dbReference type="ARBA" id="ARBA00022958"/>
    </source>
</evidence>
<comment type="catalytic activity">
    <reaction evidence="12">
        <text>K(+)(in) = K(+)(out)</text>
        <dbReference type="Rhea" id="RHEA:29463"/>
        <dbReference type="ChEBI" id="CHEBI:29103"/>
    </reaction>
</comment>
<accession>A0ABS8G5W4</accession>
<keyword evidence="5 13" id="KW-0812">Transmembrane</keyword>
<protein>
    <submittedName>
        <fullName evidence="14">TMEM175 family protein</fullName>
    </submittedName>
</protein>
<feature type="transmembrane region" description="Helical" evidence="13">
    <location>
        <begin position="141"/>
        <end position="162"/>
    </location>
</feature>
<dbReference type="RefSeq" id="WP_229158300.1">
    <property type="nucleotide sequence ID" value="NZ_JAJEWP010000001.1"/>
</dbReference>
<evidence type="ECO:0000256" key="12">
    <source>
        <dbReference type="ARBA" id="ARBA00034430"/>
    </source>
</evidence>
<evidence type="ECO:0000256" key="9">
    <source>
        <dbReference type="ARBA" id="ARBA00023065"/>
    </source>
</evidence>
<name>A0ABS8G5W4_9ALTE</name>
<keyword evidence="9" id="KW-0406">Ion transport</keyword>
<evidence type="ECO:0000256" key="3">
    <source>
        <dbReference type="ARBA" id="ARBA00022448"/>
    </source>
</evidence>
<gene>
    <name evidence="14" type="ORF">LJ739_06625</name>
</gene>
<comment type="similarity">
    <text evidence="2">Belongs to the TMEM175 family.</text>
</comment>
<reference evidence="14 15" key="1">
    <citation type="submission" date="2021-10" db="EMBL/GenBank/DDBJ databases">
        <title>Draft genome of Aestuariibacter halophilus JC2043.</title>
        <authorList>
            <person name="Emsley S.A."/>
            <person name="Pfannmuller K.M."/>
            <person name="Ushijima B."/>
            <person name="Saw J.H."/>
            <person name="Videau P."/>
        </authorList>
    </citation>
    <scope>NUCLEOTIDE SEQUENCE [LARGE SCALE GENOMIC DNA]</scope>
    <source>
        <strain evidence="14 15">JC2043</strain>
    </source>
</reference>
<keyword evidence="8 13" id="KW-1133">Transmembrane helix</keyword>
<sequence length="240" mass="27058">MADSAPQPNLAGSVTMRGEGMNRIETFVAAAFAFAVTMLVISVGSIPQSFEEFVLALKTIPAFAASFAVIVWIWHAHATWCRRYGLEDGMSIFLSSLLVFLVLIYIYPLRLMMQSLFHFLSDGALPFIFPLKTLEQARFMFTFYGIGFLCVGLNFIGLYRYALRRQEPLALSPYEVTEARYDVHVWVVAVCISLLSLILAWVLPAQWLSLAGFTYFLLFPCYTVLDNRHRKALAAIAVQD</sequence>
<feature type="transmembrane region" description="Helical" evidence="13">
    <location>
        <begin position="86"/>
        <end position="107"/>
    </location>
</feature>
<evidence type="ECO:0000256" key="1">
    <source>
        <dbReference type="ARBA" id="ARBA00004141"/>
    </source>
</evidence>
<comment type="caution">
    <text evidence="14">The sequence shown here is derived from an EMBL/GenBank/DDBJ whole genome shotgun (WGS) entry which is preliminary data.</text>
</comment>
<keyword evidence="6" id="KW-0631">Potassium channel</keyword>
<evidence type="ECO:0000256" key="6">
    <source>
        <dbReference type="ARBA" id="ARBA00022826"/>
    </source>
</evidence>
<evidence type="ECO:0000313" key="15">
    <source>
        <dbReference type="Proteomes" id="UP001520878"/>
    </source>
</evidence>
<feature type="transmembrane region" description="Helical" evidence="13">
    <location>
        <begin position="53"/>
        <end position="74"/>
    </location>
</feature>
<evidence type="ECO:0000256" key="11">
    <source>
        <dbReference type="ARBA" id="ARBA00023303"/>
    </source>
</evidence>
<proteinExistence type="inferred from homology"/>
<keyword evidence="15" id="KW-1185">Reference proteome</keyword>
<evidence type="ECO:0000313" key="14">
    <source>
        <dbReference type="EMBL" id="MCC2615910.1"/>
    </source>
</evidence>